<name>A0A498MNP4_LABRO</name>
<organism evidence="4 5">
    <name type="scientific">Labeo rohita</name>
    <name type="common">Indian major carp</name>
    <name type="synonym">Cyprinus rohita</name>
    <dbReference type="NCBI Taxonomy" id="84645"/>
    <lineage>
        <taxon>Eukaryota</taxon>
        <taxon>Metazoa</taxon>
        <taxon>Chordata</taxon>
        <taxon>Craniata</taxon>
        <taxon>Vertebrata</taxon>
        <taxon>Euteleostomi</taxon>
        <taxon>Actinopterygii</taxon>
        <taxon>Neopterygii</taxon>
        <taxon>Teleostei</taxon>
        <taxon>Ostariophysi</taxon>
        <taxon>Cypriniformes</taxon>
        <taxon>Cyprinidae</taxon>
        <taxon>Labeoninae</taxon>
        <taxon>Labeonini</taxon>
        <taxon>Labeo</taxon>
    </lineage>
</organism>
<dbReference type="InterPro" id="IPR046341">
    <property type="entry name" value="SET_dom_sf"/>
</dbReference>
<evidence type="ECO:0000259" key="3">
    <source>
        <dbReference type="PROSITE" id="PS50157"/>
    </source>
</evidence>
<evidence type="ECO:0000256" key="2">
    <source>
        <dbReference type="SAM" id="MobiDB-lite"/>
    </source>
</evidence>
<dbReference type="InterPro" id="IPR013087">
    <property type="entry name" value="Znf_C2H2_type"/>
</dbReference>
<dbReference type="EMBL" id="QBIY01012702">
    <property type="protein sequence ID" value="RXN18725.1"/>
    <property type="molecule type" value="Genomic_DNA"/>
</dbReference>
<accession>A0A498MNP4</accession>
<keyword evidence="5" id="KW-1185">Reference proteome</keyword>
<evidence type="ECO:0000256" key="1">
    <source>
        <dbReference type="PROSITE-ProRule" id="PRU00042"/>
    </source>
</evidence>
<dbReference type="STRING" id="84645.A0A498MNP4"/>
<sequence length="446" mass="49538">MKDGGDGEDFSLFASDDLEEVGRVSDADPVPLTTANDLPSPGLSGDAVSPVDPSPFHPSFHTSVYLTGDGVESVPPDFEVRESAVTRGTLGVWSRRRLEVGERLGPYEGTSRHSPDNATQAWEALKMQFLDMACPITIAYTKCFHLLNRTKDTAPAFRDAPKVLLGANENLRNLRMIFIVAEQQACYRGALIVLWFAYRGVELLISHTAPSDCCIITDGISSDSAADLRPALYIRWIIVQVGEDDPRGQTLNDTEVTQASQCHGNELSPLPVAPGGFERSVNNSNQQNYSLHVQNEHLQYLSTNELQFGDAISETKLNQFCEIFYRVVREVQPGEELLLFMKAEEFSCETMAPDIHEERQYRCEDCDLNFESGSELLDHQKHACGTPPSSGFKLSKQGLPSTADDPDLDPLHLHTHPLNLPRSPQECKECEQVFPDAQRTLIFDLI</sequence>
<evidence type="ECO:0000313" key="4">
    <source>
        <dbReference type="EMBL" id="RXN18725.1"/>
    </source>
</evidence>
<protein>
    <submittedName>
        <fullName evidence="4">MDS1 and EVI1 complex locus EVI1-like protein</fullName>
    </submittedName>
</protein>
<feature type="domain" description="C2H2-type" evidence="3">
    <location>
        <begin position="361"/>
        <end position="388"/>
    </location>
</feature>
<dbReference type="Gene3D" id="2.170.270.10">
    <property type="entry name" value="SET domain"/>
    <property type="match status" value="1"/>
</dbReference>
<comment type="caution">
    <text evidence="4">The sequence shown here is derived from an EMBL/GenBank/DDBJ whole genome shotgun (WGS) entry which is preliminary data.</text>
</comment>
<reference evidence="4 5" key="1">
    <citation type="submission" date="2018-03" db="EMBL/GenBank/DDBJ databases">
        <title>Draft genome sequence of Rohu Carp (Labeo rohita).</title>
        <authorList>
            <person name="Das P."/>
            <person name="Kushwaha B."/>
            <person name="Joshi C.G."/>
            <person name="Kumar D."/>
            <person name="Nagpure N.S."/>
            <person name="Sahoo L."/>
            <person name="Das S.P."/>
            <person name="Bit A."/>
            <person name="Patnaik S."/>
            <person name="Meher P.K."/>
            <person name="Jayasankar P."/>
            <person name="Koringa P.G."/>
            <person name="Patel N.V."/>
            <person name="Hinsu A.T."/>
            <person name="Kumar R."/>
            <person name="Pandey M."/>
            <person name="Agarwal S."/>
            <person name="Srivastava S."/>
            <person name="Singh M."/>
            <person name="Iquebal M.A."/>
            <person name="Jaiswal S."/>
            <person name="Angadi U.B."/>
            <person name="Kumar N."/>
            <person name="Raza M."/>
            <person name="Shah T.M."/>
            <person name="Rai A."/>
            <person name="Jena J.K."/>
        </authorList>
    </citation>
    <scope>NUCLEOTIDE SEQUENCE [LARGE SCALE GENOMIC DNA]</scope>
    <source>
        <strain evidence="4">DASCIFA01</strain>
        <tissue evidence="4">Testis</tissue>
    </source>
</reference>
<keyword evidence="1" id="KW-0863">Zinc-finger</keyword>
<gene>
    <name evidence="4" type="ORF">ROHU_026018</name>
</gene>
<proteinExistence type="predicted"/>
<keyword evidence="1" id="KW-0862">Zinc</keyword>
<dbReference type="GO" id="GO:0008270">
    <property type="term" value="F:zinc ion binding"/>
    <property type="evidence" value="ECO:0007669"/>
    <property type="project" value="UniProtKB-KW"/>
</dbReference>
<keyword evidence="1" id="KW-0479">Metal-binding</keyword>
<dbReference type="AlphaFoldDB" id="A0A498MNP4"/>
<feature type="region of interest" description="Disordered" evidence="2">
    <location>
        <begin position="388"/>
        <end position="414"/>
    </location>
</feature>
<evidence type="ECO:0000313" key="5">
    <source>
        <dbReference type="Proteomes" id="UP000290572"/>
    </source>
</evidence>
<dbReference type="Proteomes" id="UP000290572">
    <property type="component" value="Unassembled WGS sequence"/>
</dbReference>
<dbReference type="PROSITE" id="PS50157">
    <property type="entry name" value="ZINC_FINGER_C2H2_2"/>
    <property type="match status" value="1"/>
</dbReference>
<feature type="region of interest" description="Disordered" evidence="2">
    <location>
        <begin position="1"/>
        <end position="53"/>
    </location>
</feature>